<name>A0ABY7JTM9_9FIRM</name>
<keyword evidence="2" id="KW-1185">Reference proteome</keyword>
<reference evidence="1" key="1">
    <citation type="submission" date="2022-12" db="EMBL/GenBank/DDBJ databases">
        <title>Peptostreptococcus.</title>
        <authorList>
            <person name="Lee S.H."/>
        </authorList>
    </citation>
    <scope>NUCLEOTIDE SEQUENCE</scope>
    <source>
        <strain evidence="1">CBA3647</strain>
    </source>
</reference>
<sequence>MSTNCVKCDKQTKDKHKIRSKVYTICDKCFEDVIENAIDKRLKG</sequence>
<dbReference type="Proteomes" id="UP001164187">
    <property type="component" value="Chromosome"/>
</dbReference>
<dbReference type="EMBL" id="CP114052">
    <property type="protein sequence ID" value="WAW15272.1"/>
    <property type="molecule type" value="Genomic_DNA"/>
</dbReference>
<evidence type="ECO:0000313" key="1">
    <source>
        <dbReference type="EMBL" id="WAW15272.1"/>
    </source>
</evidence>
<gene>
    <name evidence="1" type="ORF">O0R46_02135</name>
</gene>
<evidence type="ECO:0000313" key="2">
    <source>
        <dbReference type="Proteomes" id="UP001164187"/>
    </source>
</evidence>
<accession>A0ABY7JTM9</accession>
<protein>
    <recommendedName>
        <fullName evidence="3">ClpX-type ZB domain-containing protein</fullName>
    </recommendedName>
</protein>
<proteinExistence type="predicted"/>
<organism evidence="1 2">
    <name type="scientific">Peptostreptococcus equinus</name>
    <dbReference type="NCBI Taxonomy" id="3003601"/>
    <lineage>
        <taxon>Bacteria</taxon>
        <taxon>Bacillati</taxon>
        <taxon>Bacillota</taxon>
        <taxon>Clostridia</taxon>
        <taxon>Peptostreptococcales</taxon>
        <taxon>Peptostreptococcaceae</taxon>
        <taxon>Peptostreptococcus</taxon>
    </lineage>
</organism>
<evidence type="ECO:0008006" key="3">
    <source>
        <dbReference type="Google" id="ProtNLM"/>
    </source>
</evidence>
<dbReference type="RefSeq" id="WP_269311951.1">
    <property type="nucleotide sequence ID" value="NZ_CP114052.1"/>
</dbReference>